<dbReference type="Pfam" id="PF00542">
    <property type="entry name" value="Ribosomal_L12"/>
    <property type="match status" value="1"/>
</dbReference>
<reference evidence="2" key="1">
    <citation type="journal article" date="2020" name="mSystems">
        <title>Genome- and Community-Level Interaction Insights into Carbon Utilization and Element Cycling Functions of Hydrothermarchaeota in Hydrothermal Sediment.</title>
        <authorList>
            <person name="Zhou Z."/>
            <person name="Liu Y."/>
            <person name="Xu W."/>
            <person name="Pan J."/>
            <person name="Luo Z.H."/>
            <person name="Li M."/>
        </authorList>
    </citation>
    <scope>NUCLEOTIDE SEQUENCE [LARGE SCALE GENOMIC DNA]</scope>
    <source>
        <strain evidence="2">SpSt-1224</strain>
    </source>
</reference>
<keyword evidence="2" id="KW-0689">Ribosomal protein</keyword>
<evidence type="ECO:0000313" key="2">
    <source>
        <dbReference type="EMBL" id="HET97097.1"/>
    </source>
</evidence>
<accession>A0A7C2X900</accession>
<comment type="caution">
    <text evidence="2">The sequence shown here is derived from an EMBL/GenBank/DDBJ whole genome shotgun (WGS) entry which is preliminary data.</text>
</comment>
<dbReference type="GO" id="GO:0003735">
    <property type="term" value="F:structural constituent of ribosome"/>
    <property type="evidence" value="ECO:0007669"/>
    <property type="project" value="InterPro"/>
</dbReference>
<feature type="non-terminal residue" evidence="2">
    <location>
        <position position="1"/>
    </location>
</feature>
<sequence length="32" mass="3335">GAPKPIKEGVSKDEAEDIKKKIEAAGGVVEIK</sequence>
<dbReference type="Proteomes" id="UP000885986">
    <property type="component" value="Unassembled WGS sequence"/>
</dbReference>
<organism evidence="2">
    <name type="scientific">Desulfurivibrio alkaliphilus</name>
    <dbReference type="NCBI Taxonomy" id="427923"/>
    <lineage>
        <taxon>Bacteria</taxon>
        <taxon>Pseudomonadati</taxon>
        <taxon>Thermodesulfobacteriota</taxon>
        <taxon>Desulfobulbia</taxon>
        <taxon>Desulfobulbales</taxon>
        <taxon>Desulfobulbaceae</taxon>
        <taxon>Desulfurivibrio</taxon>
    </lineage>
</organism>
<proteinExistence type="predicted"/>
<dbReference type="EMBL" id="DSDS01000002">
    <property type="protein sequence ID" value="HET97097.1"/>
    <property type="molecule type" value="Genomic_DNA"/>
</dbReference>
<keyword evidence="2" id="KW-0687">Ribonucleoprotein</keyword>
<gene>
    <name evidence="2" type="ORF">ENN98_00025</name>
</gene>
<dbReference type="Gene3D" id="3.30.1390.10">
    <property type="match status" value="1"/>
</dbReference>
<dbReference type="GO" id="GO:0005840">
    <property type="term" value="C:ribosome"/>
    <property type="evidence" value="ECO:0007669"/>
    <property type="project" value="UniProtKB-KW"/>
</dbReference>
<evidence type="ECO:0000259" key="1">
    <source>
        <dbReference type="Pfam" id="PF00542"/>
    </source>
</evidence>
<feature type="domain" description="Large ribosomal subunit protein bL12 C-terminal" evidence="1">
    <location>
        <begin position="1"/>
        <end position="32"/>
    </location>
</feature>
<dbReference type="InterPro" id="IPR014719">
    <property type="entry name" value="Ribosomal_bL12_C/ClpS-like"/>
</dbReference>
<name>A0A7C2X900_9BACT</name>
<dbReference type="InterPro" id="IPR013823">
    <property type="entry name" value="Ribosomal_bL12_C"/>
</dbReference>
<protein>
    <submittedName>
        <fullName evidence="2">50S ribosomal protein L7/L12</fullName>
    </submittedName>
</protein>
<dbReference type="AlphaFoldDB" id="A0A7C2X900"/>
<dbReference type="GO" id="GO:0006412">
    <property type="term" value="P:translation"/>
    <property type="evidence" value="ECO:0007669"/>
    <property type="project" value="InterPro"/>
</dbReference>
<dbReference type="SUPFAM" id="SSF54736">
    <property type="entry name" value="ClpS-like"/>
    <property type="match status" value="1"/>
</dbReference>